<sequence>MTRQKYVSKELMHFVGRQQAEEERFKLLIQILKSGWLLHEPFNPTRSSRIQIDTDALTLEDIISPEMTCFADIPIDDLSLHMEKYSSFGVSFSKEFLVRLGANPVFYIVKNGAVVDTIQQEKIIQDGKELHSPAYKEEHTRDQFFHHKILEYFHTMEKLKKEVTDHRLAGLLKQMDDFLVKNIFAFLKPFDASKTDGDKDNYYMEREWRIVGNVKFSLRDVRRVFLPEKYAEAFRKELPEYCGQISFT</sequence>
<keyword evidence="2" id="KW-1185">Reference proteome</keyword>
<accession>A0A516KFU7</accession>
<dbReference type="InterPro" id="IPR021223">
    <property type="entry name" value="AbiGi"/>
</dbReference>
<evidence type="ECO:0000313" key="2">
    <source>
        <dbReference type="Proteomes" id="UP000315215"/>
    </source>
</evidence>
<dbReference type="Pfam" id="PF10899">
    <property type="entry name" value="AbiGi"/>
    <property type="match status" value="1"/>
</dbReference>
<dbReference type="RefSeq" id="WP_143893657.1">
    <property type="nucleotide sequence ID" value="NZ_CP041666.1"/>
</dbReference>
<dbReference type="Proteomes" id="UP000315215">
    <property type="component" value="Chromosome"/>
</dbReference>
<dbReference type="EMBL" id="CP041666">
    <property type="protein sequence ID" value="QDP40257.1"/>
    <property type="molecule type" value="Genomic_DNA"/>
</dbReference>
<organism evidence="1 2">
    <name type="scientific">Radiobacillus deserti</name>
    <dbReference type="NCBI Taxonomy" id="2594883"/>
    <lineage>
        <taxon>Bacteria</taxon>
        <taxon>Bacillati</taxon>
        <taxon>Bacillota</taxon>
        <taxon>Bacilli</taxon>
        <taxon>Bacillales</taxon>
        <taxon>Bacillaceae</taxon>
        <taxon>Radiobacillus</taxon>
    </lineage>
</organism>
<gene>
    <name evidence="1" type="ORF">FN924_08770</name>
</gene>
<dbReference type="KEGG" id="aqt:FN924_08770"/>
<proteinExistence type="predicted"/>
<protein>
    <submittedName>
        <fullName evidence="1">Uncharacterized protein</fullName>
    </submittedName>
</protein>
<dbReference type="OrthoDB" id="680500at2"/>
<dbReference type="AlphaFoldDB" id="A0A516KFU7"/>
<evidence type="ECO:0000313" key="1">
    <source>
        <dbReference type="EMBL" id="QDP40257.1"/>
    </source>
</evidence>
<reference evidence="1 2" key="1">
    <citation type="submission" date="2019-07" db="EMBL/GenBank/DDBJ databases">
        <authorList>
            <person name="Li J."/>
        </authorList>
    </citation>
    <scope>NUCLEOTIDE SEQUENCE [LARGE SCALE GENOMIC DNA]</scope>
    <source>
        <strain evidence="1 2">TKL69</strain>
    </source>
</reference>
<name>A0A516KFU7_9BACI</name>